<keyword evidence="1" id="KW-0479">Metal-binding</keyword>
<keyword evidence="2" id="KW-0186">Copper</keyword>
<dbReference type="Gene3D" id="2.60.40.420">
    <property type="entry name" value="Cupredoxins - blue copper proteins"/>
    <property type="match status" value="1"/>
</dbReference>
<dbReference type="InterPro" id="IPR028096">
    <property type="entry name" value="EfeO_Cupredoxin"/>
</dbReference>
<sequence>MNKIITIVVLLIVIGAGIFLYNDRKTNQDSRTITTDIETVRLENIVPSSAMSPTVKEFTVVGTNFSYEPKIITVKKGDTVKIIFKDNEGFHDLKISGYDVITERINAGSESSVQFVADKTGNFEYFCTVGNHRAQGMKGTLVVTE</sequence>
<proteinExistence type="predicted"/>
<accession>A0A1G2T9E9</accession>
<dbReference type="Pfam" id="PF13473">
    <property type="entry name" value="Cupredoxin_1"/>
    <property type="match status" value="1"/>
</dbReference>
<evidence type="ECO:0000259" key="3">
    <source>
        <dbReference type="Pfam" id="PF13473"/>
    </source>
</evidence>
<dbReference type="EMBL" id="MHVL01000006">
    <property type="protein sequence ID" value="OHA93916.1"/>
    <property type="molecule type" value="Genomic_DNA"/>
</dbReference>
<dbReference type="InterPro" id="IPR050845">
    <property type="entry name" value="Cu-binding_ET"/>
</dbReference>
<dbReference type="InterPro" id="IPR008972">
    <property type="entry name" value="Cupredoxin"/>
</dbReference>
<dbReference type="Proteomes" id="UP000179264">
    <property type="component" value="Unassembled WGS sequence"/>
</dbReference>
<evidence type="ECO:0000313" key="5">
    <source>
        <dbReference type="Proteomes" id="UP000179264"/>
    </source>
</evidence>
<name>A0A1G2T9E9_9BACT</name>
<gene>
    <name evidence="4" type="ORF">A2W58_03065</name>
</gene>
<feature type="domain" description="EfeO-type cupredoxin-like" evidence="3">
    <location>
        <begin position="52"/>
        <end position="143"/>
    </location>
</feature>
<evidence type="ECO:0000256" key="1">
    <source>
        <dbReference type="ARBA" id="ARBA00022723"/>
    </source>
</evidence>
<comment type="caution">
    <text evidence="4">The sequence shown here is derived from an EMBL/GenBank/DDBJ whole genome shotgun (WGS) entry which is preliminary data.</text>
</comment>
<dbReference type="PANTHER" id="PTHR38439">
    <property type="entry name" value="AURACYANIN-B"/>
    <property type="match status" value="1"/>
</dbReference>
<protein>
    <recommendedName>
        <fullName evidence="3">EfeO-type cupredoxin-like domain-containing protein</fullName>
    </recommendedName>
</protein>
<evidence type="ECO:0000256" key="2">
    <source>
        <dbReference type="ARBA" id="ARBA00023008"/>
    </source>
</evidence>
<evidence type="ECO:0000313" key="4">
    <source>
        <dbReference type="EMBL" id="OHA93916.1"/>
    </source>
</evidence>
<dbReference type="SUPFAM" id="SSF49503">
    <property type="entry name" value="Cupredoxins"/>
    <property type="match status" value="1"/>
</dbReference>
<dbReference type="PROSITE" id="PS00079">
    <property type="entry name" value="MULTICOPPER_OXIDASE1"/>
    <property type="match status" value="1"/>
</dbReference>
<reference evidence="4 5" key="1">
    <citation type="journal article" date="2016" name="Nat. Commun.">
        <title>Thousands of microbial genomes shed light on interconnected biogeochemical processes in an aquifer system.</title>
        <authorList>
            <person name="Anantharaman K."/>
            <person name="Brown C.T."/>
            <person name="Hug L.A."/>
            <person name="Sharon I."/>
            <person name="Castelle C.J."/>
            <person name="Probst A.J."/>
            <person name="Thomas B.C."/>
            <person name="Singh A."/>
            <person name="Wilkins M.J."/>
            <person name="Karaoz U."/>
            <person name="Brodie E.L."/>
            <person name="Williams K.H."/>
            <person name="Hubbard S.S."/>
            <person name="Banfield J.F."/>
        </authorList>
    </citation>
    <scope>NUCLEOTIDE SEQUENCE [LARGE SCALE GENOMIC DNA]</scope>
</reference>
<dbReference type="GO" id="GO:0046872">
    <property type="term" value="F:metal ion binding"/>
    <property type="evidence" value="ECO:0007669"/>
    <property type="project" value="UniProtKB-KW"/>
</dbReference>
<dbReference type="AlphaFoldDB" id="A0A1G2T9E9"/>
<dbReference type="InterPro" id="IPR033138">
    <property type="entry name" value="Cu_oxidase_CS"/>
</dbReference>
<dbReference type="PANTHER" id="PTHR38439:SF3">
    <property type="entry name" value="COPPER-RESISTANT CUPROPROTEIN COPI"/>
    <property type="match status" value="1"/>
</dbReference>
<organism evidence="4 5">
    <name type="scientific">Candidatus Zambryskibacteria bacterium RIFCSPHIGHO2_02_38_10.5</name>
    <dbReference type="NCBI Taxonomy" id="1802742"/>
    <lineage>
        <taxon>Bacteria</taxon>
        <taxon>Candidatus Zambryskiibacteriota</taxon>
    </lineage>
</organism>